<dbReference type="Pfam" id="PF13403">
    <property type="entry name" value="Hint_2"/>
    <property type="match status" value="1"/>
</dbReference>
<sequence length="271" mass="29756">MIMKEVLRNAARLRRTLSHAPPRCRPRAARVTKKWRNPGASWAHGRQGRHKDEARRRHPMFMQDATRFVADPALPLAAPIRTGLLASTLVETETGWRPAGSLRRGDLVHTFDGGLRPVVTLDRNWLDAGASLIRLPGGVLGNAADQLLMPGQHLLIDTWEEAALPDTLIALIPAEAIAGLGGAVKFPLLRQAEVVIPIFQDDEVIYANGGLLMHCPGVAAGPLGRAETEYFHRLDLAQARALMHGRLAPQPEPKAATKARAPGWRRFWQAN</sequence>
<evidence type="ECO:0000256" key="1">
    <source>
        <dbReference type="SAM" id="MobiDB-lite"/>
    </source>
</evidence>
<evidence type="ECO:0000259" key="2">
    <source>
        <dbReference type="Pfam" id="PF13403"/>
    </source>
</evidence>
<name>A0A2W5S4F5_CERSP</name>
<reference evidence="3 4" key="1">
    <citation type="submission" date="2017-08" db="EMBL/GenBank/DDBJ databases">
        <title>Infants hospitalized years apart are colonized by the same room-sourced microbial strains.</title>
        <authorList>
            <person name="Brooks B."/>
            <person name="Olm M.R."/>
            <person name="Firek B.A."/>
            <person name="Baker R."/>
            <person name="Thomas B.C."/>
            <person name="Morowitz M.J."/>
            <person name="Banfield J.F."/>
        </authorList>
    </citation>
    <scope>NUCLEOTIDE SEQUENCE [LARGE SCALE GENOMIC DNA]</scope>
    <source>
        <strain evidence="3">S2_003_000_R2_11</strain>
    </source>
</reference>
<dbReference type="InterPro" id="IPR028992">
    <property type="entry name" value="Hedgehog/Intein_dom"/>
</dbReference>
<dbReference type="AlphaFoldDB" id="A0A2W5S4F5"/>
<organism evidence="3 4">
    <name type="scientific">Cereibacter sphaeroides</name>
    <name type="common">Rhodobacter sphaeroides</name>
    <dbReference type="NCBI Taxonomy" id="1063"/>
    <lineage>
        <taxon>Bacteria</taxon>
        <taxon>Pseudomonadati</taxon>
        <taxon>Pseudomonadota</taxon>
        <taxon>Alphaproteobacteria</taxon>
        <taxon>Rhodobacterales</taxon>
        <taxon>Paracoccaceae</taxon>
        <taxon>Cereibacter</taxon>
    </lineage>
</organism>
<feature type="compositionally biased region" description="Basic residues" evidence="1">
    <location>
        <begin position="17"/>
        <end position="36"/>
    </location>
</feature>
<dbReference type="EMBL" id="QFQS01000002">
    <property type="protein sequence ID" value="PZQ97888.1"/>
    <property type="molecule type" value="Genomic_DNA"/>
</dbReference>
<accession>A0A2W5S4F5</accession>
<proteinExistence type="predicted"/>
<feature type="domain" description="Hedgehog/Intein (Hint)" evidence="2">
    <location>
        <begin position="84"/>
        <end position="209"/>
    </location>
</feature>
<protein>
    <recommendedName>
        <fullName evidence="2">Hedgehog/Intein (Hint) domain-containing protein</fullName>
    </recommendedName>
</protein>
<gene>
    <name evidence="3" type="ORF">DI533_12135</name>
</gene>
<evidence type="ECO:0000313" key="4">
    <source>
        <dbReference type="Proteomes" id="UP000248975"/>
    </source>
</evidence>
<feature type="region of interest" description="Disordered" evidence="1">
    <location>
        <begin position="17"/>
        <end position="53"/>
    </location>
</feature>
<dbReference type="Proteomes" id="UP000248975">
    <property type="component" value="Unassembled WGS sequence"/>
</dbReference>
<evidence type="ECO:0000313" key="3">
    <source>
        <dbReference type="EMBL" id="PZQ97888.1"/>
    </source>
</evidence>
<comment type="caution">
    <text evidence="3">The sequence shown here is derived from an EMBL/GenBank/DDBJ whole genome shotgun (WGS) entry which is preliminary data.</text>
</comment>